<evidence type="ECO:0000313" key="2">
    <source>
        <dbReference type="Proteomes" id="UP001239111"/>
    </source>
</evidence>
<keyword evidence="2" id="KW-1185">Reference proteome</keyword>
<protein>
    <submittedName>
        <fullName evidence="1">Uncharacterized protein</fullName>
    </submittedName>
</protein>
<comment type="caution">
    <text evidence="1">The sequence shown here is derived from an EMBL/GenBank/DDBJ whole genome shotgun (WGS) entry which is preliminary data.</text>
</comment>
<organism evidence="1 2">
    <name type="scientific">Eretmocerus hayati</name>
    <dbReference type="NCBI Taxonomy" id="131215"/>
    <lineage>
        <taxon>Eukaryota</taxon>
        <taxon>Metazoa</taxon>
        <taxon>Ecdysozoa</taxon>
        <taxon>Arthropoda</taxon>
        <taxon>Hexapoda</taxon>
        <taxon>Insecta</taxon>
        <taxon>Pterygota</taxon>
        <taxon>Neoptera</taxon>
        <taxon>Endopterygota</taxon>
        <taxon>Hymenoptera</taxon>
        <taxon>Apocrita</taxon>
        <taxon>Proctotrupomorpha</taxon>
        <taxon>Chalcidoidea</taxon>
        <taxon>Aphelinidae</taxon>
        <taxon>Aphelininae</taxon>
        <taxon>Eretmocerus</taxon>
    </lineage>
</organism>
<gene>
    <name evidence="1" type="ORF">QAD02_007574</name>
</gene>
<sequence length="190" mass="22237">MNLVLENREELRKLHEGVRKRWQKKREPLDLIVKNQSQTRMQHENTFRERMKKIQMNQEKRERNLKKRQEEVLLHQEELKEMKEIQRDQEKENLEKPREEVKSCQKEPEEEENYINVFDLDFLEPMQQQQTMETAALEGSGAGFAPESMDVASSNCNAVAGSDYDEVGVMNTIQTEILTDSGVESAPASV</sequence>
<proteinExistence type="predicted"/>
<dbReference type="EMBL" id="CM056744">
    <property type="protein sequence ID" value="KAJ8665912.1"/>
    <property type="molecule type" value="Genomic_DNA"/>
</dbReference>
<name>A0ACC2N431_9HYME</name>
<accession>A0ACC2N431</accession>
<evidence type="ECO:0000313" key="1">
    <source>
        <dbReference type="EMBL" id="KAJ8665912.1"/>
    </source>
</evidence>
<dbReference type="Proteomes" id="UP001239111">
    <property type="component" value="Chromosome 4"/>
</dbReference>
<reference evidence="1" key="1">
    <citation type="submission" date="2023-04" db="EMBL/GenBank/DDBJ databases">
        <title>A chromosome-level genome assembly of the parasitoid wasp Eretmocerus hayati.</title>
        <authorList>
            <person name="Zhong Y."/>
            <person name="Liu S."/>
            <person name="Liu Y."/>
        </authorList>
    </citation>
    <scope>NUCLEOTIDE SEQUENCE</scope>
    <source>
        <strain evidence="1">ZJU_SS_LIU_2023</strain>
    </source>
</reference>